<feature type="region of interest" description="Disordered" evidence="1">
    <location>
        <begin position="302"/>
        <end position="326"/>
    </location>
</feature>
<protein>
    <recommendedName>
        <fullName evidence="2">DNA primase/polymerase bifunctional N-terminal domain-containing protein</fullName>
    </recommendedName>
</protein>
<name>A0A5P2CWF5_STRVZ</name>
<feature type="domain" description="DNA primase/polymerase bifunctional N-terminal" evidence="2">
    <location>
        <begin position="31"/>
        <end position="232"/>
    </location>
</feature>
<evidence type="ECO:0000256" key="1">
    <source>
        <dbReference type="SAM" id="MobiDB-lite"/>
    </source>
</evidence>
<dbReference type="Pfam" id="PF09250">
    <property type="entry name" value="Prim-Pol"/>
    <property type="match status" value="1"/>
</dbReference>
<evidence type="ECO:0000259" key="2">
    <source>
        <dbReference type="SMART" id="SM00943"/>
    </source>
</evidence>
<dbReference type="Proteomes" id="UP000324015">
    <property type="component" value="Chromosome"/>
</dbReference>
<dbReference type="SUPFAM" id="SSF56747">
    <property type="entry name" value="Prim-pol domain"/>
    <property type="match status" value="1"/>
</dbReference>
<accession>A0A5P2CWF5</accession>
<sequence>MDDPATDRTARERCAGRRLLRTGSVNLIAHAVAAWQRGFTIFPCNPAGTVCPQSGDIIDKQPHLVQPGKPYKIRWGEWATRDLDRIIAAWTASPVANPAIACGPSGLLVVDCDVAKGEYALKGTPFESLHDRLGPLVDGHDALREICKRCGGDFGELNDTFAVTTGSMGLHLYFRWPTGLRASQASPVKGLVDVRGNGGQRGGYVLAAGSVTTKGPYVAENGLPVRDAPPWLVELCREKPAPPRPLFAQPRRGGSIGGLVDTVRDAAPGNRSNALYWAARSACSDGIPIEDAVDQLGAAYSGDGGQRQAEATVRSAYRNQQRKEGL</sequence>
<gene>
    <name evidence="3" type="ORF">DEJ49_33200</name>
</gene>
<dbReference type="EMBL" id="CP029191">
    <property type="protein sequence ID" value="QES45199.1"/>
    <property type="molecule type" value="Genomic_DNA"/>
</dbReference>
<proteinExistence type="predicted"/>
<dbReference type="InterPro" id="IPR015330">
    <property type="entry name" value="DNA_primase/pol_bifunc_N"/>
</dbReference>
<evidence type="ECO:0000313" key="4">
    <source>
        <dbReference type="Proteomes" id="UP000324015"/>
    </source>
</evidence>
<evidence type="ECO:0000313" key="3">
    <source>
        <dbReference type="EMBL" id="QES45199.1"/>
    </source>
</evidence>
<dbReference type="CDD" id="cd04859">
    <property type="entry name" value="Prim_Pol"/>
    <property type="match status" value="1"/>
</dbReference>
<reference evidence="3 4" key="1">
    <citation type="submission" date="2018-05" db="EMBL/GenBank/DDBJ databases">
        <title>Streptomyces venezuelae.</title>
        <authorList>
            <person name="Kim W."/>
            <person name="Lee N."/>
            <person name="Cho B.-K."/>
        </authorList>
    </citation>
    <scope>NUCLEOTIDE SEQUENCE [LARGE SCALE GENOMIC DNA]</scope>
    <source>
        <strain evidence="3 4">ATCC 14585</strain>
    </source>
</reference>
<organism evidence="3 4">
    <name type="scientific">Streptomyces venezuelae</name>
    <dbReference type="NCBI Taxonomy" id="54571"/>
    <lineage>
        <taxon>Bacteria</taxon>
        <taxon>Bacillati</taxon>
        <taxon>Actinomycetota</taxon>
        <taxon>Actinomycetes</taxon>
        <taxon>Kitasatosporales</taxon>
        <taxon>Streptomycetaceae</taxon>
        <taxon>Streptomyces</taxon>
    </lineage>
</organism>
<dbReference type="AlphaFoldDB" id="A0A5P2CWF5"/>
<dbReference type="SMART" id="SM00943">
    <property type="entry name" value="Prim-Pol"/>
    <property type="match status" value="1"/>
</dbReference>